<evidence type="ECO:0000313" key="2">
    <source>
        <dbReference type="EMBL" id="CAH1797531.1"/>
    </source>
</evidence>
<dbReference type="EMBL" id="CAIIXF020000010">
    <property type="protein sequence ID" value="CAH1797531.1"/>
    <property type="molecule type" value="Genomic_DNA"/>
</dbReference>
<protein>
    <recommendedName>
        <fullName evidence="4">Pentatricopeptide repeat-containing protein</fullName>
    </recommendedName>
</protein>
<sequence length="409" mass="47097">MLESSLLPVNMTCRNIFRQNVNIINRYWTTKNCIRTNQLKNNVFHLGLPAVSTSFVRHLYSHEVLGVEAFKKQKAILQDKMGYMKDKFIDRLRENVEDGNATIFSEDIKSILHLADTEAEFELAWRAIKRYNDQMLASSLPLPTFRFGPVVMRMLYTAGYSDWALELATDPQYKMFVNQLSTYTVLLDLLYEQARYLDALEVYFAMIKDPVAGVRNPYDATLIALACCYKMNSKEAYDNLLSILEIAREREINILSRGLQFAAALALEQGHTNVAFEILAGSNSRPSQATVNMRAMIYFKLGRIDDALAIMQVPLQQDMPEQYRHRHQIFPKTIKCARETIEATGDQELQKKFKILEDSLLSQGQVSMMDLDSYLNSPIVRRSKSRDNYNSRTRSGYKDPSKDYSSFEL</sequence>
<dbReference type="PANTHER" id="PTHR14700:SF0">
    <property type="entry name" value="PENTATRICOPEPTIDE REPEAT-CONTAINING PROTEIN 2, MITOCHONDRIAL"/>
    <property type="match status" value="1"/>
</dbReference>
<evidence type="ECO:0000313" key="3">
    <source>
        <dbReference type="Proteomes" id="UP000749559"/>
    </source>
</evidence>
<dbReference type="OrthoDB" id="6073372at2759"/>
<evidence type="ECO:0000256" key="1">
    <source>
        <dbReference type="SAM" id="MobiDB-lite"/>
    </source>
</evidence>
<dbReference type="Proteomes" id="UP000749559">
    <property type="component" value="Unassembled WGS sequence"/>
</dbReference>
<dbReference type="GO" id="GO:0005739">
    <property type="term" value="C:mitochondrion"/>
    <property type="evidence" value="ECO:0007669"/>
    <property type="project" value="InterPro"/>
</dbReference>
<keyword evidence="3" id="KW-1185">Reference proteome</keyword>
<organism evidence="2 3">
    <name type="scientific">Owenia fusiformis</name>
    <name type="common">Polychaete worm</name>
    <dbReference type="NCBI Taxonomy" id="6347"/>
    <lineage>
        <taxon>Eukaryota</taxon>
        <taxon>Metazoa</taxon>
        <taxon>Spiralia</taxon>
        <taxon>Lophotrochozoa</taxon>
        <taxon>Annelida</taxon>
        <taxon>Polychaeta</taxon>
        <taxon>Sedentaria</taxon>
        <taxon>Canalipalpata</taxon>
        <taxon>Sabellida</taxon>
        <taxon>Oweniida</taxon>
        <taxon>Oweniidae</taxon>
        <taxon>Owenia</taxon>
    </lineage>
</organism>
<dbReference type="AlphaFoldDB" id="A0A8S4PTZ3"/>
<reference evidence="2" key="1">
    <citation type="submission" date="2022-03" db="EMBL/GenBank/DDBJ databases">
        <authorList>
            <person name="Martin C."/>
        </authorList>
    </citation>
    <scope>NUCLEOTIDE SEQUENCE</scope>
</reference>
<proteinExistence type="predicted"/>
<accession>A0A8S4PTZ3</accession>
<gene>
    <name evidence="2" type="ORF">OFUS_LOCUS21799</name>
</gene>
<dbReference type="GO" id="GO:0003723">
    <property type="term" value="F:RNA binding"/>
    <property type="evidence" value="ECO:0007669"/>
    <property type="project" value="TreeGrafter"/>
</dbReference>
<evidence type="ECO:0008006" key="4">
    <source>
        <dbReference type="Google" id="ProtNLM"/>
    </source>
</evidence>
<dbReference type="GO" id="GO:0007005">
    <property type="term" value="P:mitochondrion organization"/>
    <property type="evidence" value="ECO:0007669"/>
    <property type="project" value="TreeGrafter"/>
</dbReference>
<name>A0A8S4PTZ3_OWEFU</name>
<dbReference type="GO" id="GO:0050684">
    <property type="term" value="P:regulation of mRNA processing"/>
    <property type="evidence" value="ECO:0007669"/>
    <property type="project" value="InterPro"/>
</dbReference>
<dbReference type="PANTHER" id="PTHR14700">
    <property type="entry name" value="PENTATRICOPEPTIDE REPEAT-CONTAINING PROTEIN 2, MITOCHONDRIAL"/>
    <property type="match status" value="1"/>
</dbReference>
<comment type="caution">
    <text evidence="2">The sequence shown here is derived from an EMBL/GenBank/DDBJ whole genome shotgun (WGS) entry which is preliminary data.</text>
</comment>
<dbReference type="InterPro" id="IPR034629">
    <property type="entry name" value="PTCD2"/>
</dbReference>
<feature type="region of interest" description="Disordered" evidence="1">
    <location>
        <begin position="385"/>
        <end position="409"/>
    </location>
</feature>